<accession>A0A0A8Z9D0</accession>
<reference evidence="1" key="2">
    <citation type="journal article" date="2015" name="Data Brief">
        <title>Shoot transcriptome of the giant reed, Arundo donax.</title>
        <authorList>
            <person name="Barrero R.A."/>
            <person name="Guerrero F.D."/>
            <person name="Moolhuijzen P."/>
            <person name="Goolsby J.A."/>
            <person name="Tidwell J."/>
            <person name="Bellgard S.E."/>
            <person name="Bellgard M.I."/>
        </authorList>
    </citation>
    <scope>NUCLEOTIDE SEQUENCE</scope>
    <source>
        <tissue evidence="1">Shoot tissue taken approximately 20 cm above the soil surface</tissue>
    </source>
</reference>
<proteinExistence type="predicted"/>
<sequence>MVALPATHIVYKTSSFIFDIKKKIPVKRYSGKLAATKTNGQHITGKNVGISPFQGKDHSIWMH</sequence>
<reference evidence="1" key="1">
    <citation type="submission" date="2014-09" db="EMBL/GenBank/DDBJ databases">
        <authorList>
            <person name="Magalhaes I.L.F."/>
            <person name="Oliveira U."/>
            <person name="Santos F.R."/>
            <person name="Vidigal T.H.D.A."/>
            <person name="Brescovit A.D."/>
            <person name="Santos A.J."/>
        </authorList>
    </citation>
    <scope>NUCLEOTIDE SEQUENCE</scope>
    <source>
        <tissue evidence="1">Shoot tissue taken approximately 20 cm above the soil surface</tissue>
    </source>
</reference>
<dbReference type="AlphaFoldDB" id="A0A0A8Z9D0"/>
<dbReference type="EMBL" id="GBRH01264560">
    <property type="protein sequence ID" value="JAD33335.1"/>
    <property type="molecule type" value="Transcribed_RNA"/>
</dbReference>
<evidence type="ECO:0000313" key="1">
    <source>
        <dbReference type="EMBL" id="JAD33335.1"/>
    </source>
</evidence>
<protein>
    <submittedName>
        <fullName evidence="1">Uncharacterized protein</fullName>
    </submittedName>
</protein>
<name>A0A0A8Z9D0_ARUDO</name>
<organism evidence="1">
    <name type="scientific">Arundo donax</name>
    <name type="common">Giant reed</name>
    <name type="synonym">Donax arundinaceus</name>
    <dbReference type="NCBI Taxonomy" id="35708"/>
    <lineage>
        <taxon>Eukaryota</taxon>
        <taxon>Viridiplantae</taxon>
        <taxon>Streptophyta</taxon>
        <taxon>Embryophyta</taxon>
        <taxon>Tracheophyta</taxon>
        <taxon>Spermatophyta</taxon>
        <taxon>Magnoliopsida</taxon>
        <taxon>Liliopsida</taxon>
        <taxon>Poales</taxon>
        <taxon>Poaceae</taxon>
        <taxon>PACMAD clade</taxon>
        <taxon>Arundinoideae</taxon>
        <taxon>Arundineae</taxon>
        <taxon>Arundo</taxon>
    </lineage>
</organism>